<dbReference type="PANTHER" id="PTHR13793:SF107">
    <property type="entry name" value="BROMODOMAIN-CONTAINING PROTEIN HOMOLOG"/>
    <property type="match status" value="1"/>
</dbReference>
<feature type="domain" description="PHD-type" evidence="7">
    <location>
        <begin position="252"/>
        <end position="365"/>
    </location>
</feature>
<feature type="domain" description="PHD-type" evidence="6">
    <location>
        <begin position="187"/>
        <end position="242"/>
    </location>
</feature>
<dbReference type="PANTHER" id="PTHR13793">
    <property type="entry name" value="PHD FINGER PROTEINS"/>
    <property type="match status" value="1"/>
</dbReference>
<evidence type="ECO:0000313" key="9">
    <source>
        <dbReference type="Proteomes" id="UP000039865"/>
    </source>
</evidence>
<feature type="compositionally biased region" description="Polar residues" evidence="5">
    <location>
        <begin position="623"/>
        <end position="635"/>
    </location>
</feature>
<evidence type="ECO:0000313" key="8">
    <source>
        <dbReference type="EMBL" id="CDW90148.1"/>
    </source>
</evidence>
<dbReference type="InterPro" id="IPR001965">
    <property type="entry name" value="Znf_PHD"/>
</dbReference>
<feature type="compositionally biased region" description="Polar residues" evidence="5">
    <location>
        <begin position="107"/>
        <end position="128"/>
    </location>
</feature>
<feature type="region of interest" description="Disordered" evidence="5">
    <location>
        <begin position="623"/>
        <end position="647"/>
    </location>
</feature>
<proteinExistence type="predicted"/>
<protein>
    <submittedName>
        <fullName evidence="8">Protein jade-3</fullName>
    </submittedName>
</protein>
<keyword evidence="1" id="KW-0479">Metal-binding</keyword>
<evidence type="ECO:0000256" key="3">
    <source>
        <dbReference type="ARBA" id="ARBA00022833"/>
    </source>
</evidence>
<accession>A0A078B9A4</accession>
<dbReference type="PROSITE" id="PS51805">
    <property type="entry name" value="EPHD"/>
    <property type="match status" value="1"/>
</dbReference>
<feature type="compositionally biased region" description="Basic residues" evidence="5">
    <location>
        <begin position="442"/>
        <end position="461"/>
    </location>
</feature>
<dbReference type="Pfam" id="PF00628">
    <property type="entry name" value="PHD"/>
    <property type="match status" value="1"/>
</dbReference>
<keyword evidence="9" id="KW-1185">Reference proteome</keyword>
<keyword evidence="3" id="KW-0862">Zinc</keyword>
<dbReference type="OrthoDB" id="283972at2759"/>
<name>A0A078B9A4_STYLE</name>
<dbReference type="PROSITE" id="PS50016">
    <property type="entry name" value="ZF_PHD_2"/>
    <property type="match status" value="1"/>
</dbReference>
<dbReference type="InterPro" id="IPR019787">
    <property type="entry name" value="Znf_PHD-finger"/>
</dbReference>
<dbReference type="Gene3D" id="3.30.40.10">
    <property type="entry name" value="Zinc/RING finger domain, C3HC4 (zinc finger)"/>
    <property type="match status" value="2"/>
</dbReference>
<dbReference type="Pfam" id="PF13832">
    <property type="entry name" value="zf-HC5HC2H_2"/>
    <property type="match status" value="1"/>
</dbReference>
<dbReference type="InterPro" id="IPR050701">
    <property type="entry name" value="Histone_Mod_Regulator"/>
</dbReference>
<reference evidence="8 9" key="1">
    <citation type="submission" date="2014-06" db="EMBL/GenBank/DDBJ databases">
        <authorList>
            <person name="Swart Estienne"/>
        </authorList>
    </citation>
    <scope>NUCLEOTIDE SEQUENCE [LARGE SCALE GENOMIC DNA]</scope>
    <source>
        <strain evidence="8 9">130c</strain>
    </source>
</reference>
<evidence type="ECO:0000256" key="4">
    <source>
        <dbReference type="PROSITE-ProRule" id="PRU00146"/>
    </source>
</evidence>
<feature type="compositionally biased region" description="Basic residues" evidence="5">
    <location>
        <begin position="578"/>
        <end position="592"/>
    </location>
</feature>
<dbReference type="InterPro" id="IPR034732">
    <property type="entry name" value="EPHD"/>
</dbReference>
<evidence type="ECO:0000256" key="2">
    <source>
        <dbReference type="ARBA" id="ARBA00022771"/>
    </source>
</evidence>
<feature type="compositionally biased region" description="Low complexity" evidence="5">
    <location>
        <begin position="83"/>
        <end position="95"/>
    </location>
</feature>
<dbReference type="GO" id="GO:0008270">
    <property type="term" value="F:zinc ion binding"/>
    <property type="evidence" value="ECO:0007669"/>
    <property type="project" value="UniProtKB-KW"/>
</dbReference>
<evidence type="ECO:0000256" key="5">
    <source>
        <dbReference type="SAM" id="MobiDB-lite"/>
    </source>
</evidence>
<sequence length="737" mass="85982">MLNQEQAQKFNKLSTTKPFNKIGNNQCNPESPGSFNGSKQDQVKRSSCQNLYKDLQVAANQESYLEQQQLNQQKQNKNKKQSQDSFQSSKSQQSKARNKSKSKKIVLSQQTLSEKSNHSQKSNTNKSLEQGKKALQQIEQRQKKNIQKNISKEQDLMNIYDMQIVKSSIPNIKYSYIYEKKNEIDENIVCDVCLDDIVEDGVDSLVICDLCNSATHQSCYGNEILKNYPQSNQWFCRRCTCLLSNTQLTVIDIKCHFCNQLKGMLMFCQKNNIWAHYTCVNWIPDVWFTNEFKNEIDGKINNSERTKLFCCVCRKKNTGSCIQCDYKDCKQAFHRENGESIECFVFCEKHNEIGNRDLKRNGKDALKMASQKAQIESKLEKFSKLFYQSKRRKVDTDVTASQLVDLINICDNEDDEEFYDANNNDYELSEVFKQVKSDKNIRRSKNNQKNKRFTKIQSKSKKKSDLVVQNYQNVESQDMQNQQQQLMIMMQQMMPLLMNNQLQNNPQNYNPMINQIQSQNNFNQNQRSNYTQKQGYSNAHFPQWNVQNQNQTLNIPNFQDRLMFGTNFDTPSKISQNKAKKSKQQHSTQKQKKVIEVNEPPAAPIIIPQIPGQSKLNEFFSQKETASKQNFQNQKPKTRSRIPVGRKNDKDQGEIVYEVEKEFSELIGLKKQYGTRKQIQDCFIEFAISANMINPNTCEYMISQCPILYQRMQVEKVVASDIFKYLKLYLKQTDADQ</sequence>
<dbReference type="SUPFAM" id="SSF57903">
    <property type="entry name" value="FYVE/PHD zinc finger"/>
    <property type="match status" value="1"/>
</dbReference>
<dbReference type="InParanoid" id="A0A078B9A4"/>
<dbReference type="InterPro" id="IPR011011">
    <property type="entry name" value="Znf_FYVE_PHD"/>
</dbReference>
<dbReference type="InterPro" id="IPR013083">
    <property type="entry name" value="Znf_RING/FYVE/PHD"/>
</dbReference>
<feature type="region of interest" description="Disordered" evidence="5">
    <location>
        <begin position="566"/>
        <end position="592"/>
    </location>
</feature>
<keyword evidence="2 4" id="KW-0863">Zinc-finger</keyword>
<evidence type="ECO:0000259" key="6">
    <source>
        <dbReference type="PROSITE" id="PS50016"/>
    </source>
</evidence>
<organism evidence="8 9">
    <name type="scientific">Stylonychia lemnae</name>
    <name type="common">Ciliate</name>
    <dbReference type="NCBI Taxonomy" id="5949"/>
    <lineage>
        <taxon>Eukaryota</taxon>
        <taxon>Sar</taxon>
        <taxon>Alveolata</taxon>
        <taxon>Ciliophora</taxon>
        <taxon>Intramacronucleata</taxon>
        <taxon>Spirotrichea</taxon>
        <taxon>Stichotrichia</taxon>
        <taxon>Sporadotrichida</taxon>
        <taxon>Oxytrichidae</taxon>
        <taxon>Stylonychinae</taxon>
        <taxon>Stylonychia</taxon>
    </lineage>
</organism>
<feature type="region of interest" description="Disordered" evidence="5">
    <location>
        <begin position="439"/>
        <end position="461"/>
    </location>
</feature>
<dbReference type="EMBL" id="CCKQ01018206">
    <property type="protein sequence ID" value="CDW90148.1"/>
    <property type="molecule type" value="Genomic_DNA"/>
</dbReference>
<dbReference type="Proteomes" id="UP000039865">
    <property type="component" value="Unassembled WGS sequence"/>
</dbReference>
<dbReference type="SMART" id="SM00249">
    <property type="entry name" value="PHD"/>
    <property type="match status" value="2"/>
</dbReference>
<dbReference type="GO" id="GO:0006357">
    <property type="term" value="P:regulation of transcription by RNA polymerase II"/>
    <property type="evidence" value="ECO:0007669"/>
    <property type="project" value="TreeGrafter"/>
</dbReference>
<feature type="compositionally biased region" description="Polar residues" evidence="5">
    <location>
        <begin position="567"/>
        <end position="577"/>
    </location>
</feature>
<evidence type="ECO:0000256" key="1">
    <source>
        <dbReference type="ARBA" id="ARBA00022723"/>
    </source>
</evidence>
<dbReference type="AlphaFoldDB" id="A0A078B9A4"/>
<feature type="region of interest" description="Disordered" evidence="5">
    <location>
        <begin position="1"/>
        <end position="47"/>
    </location>
</feature>
<dbReference type="CDD" id="cd15571">
    <property type="entry name" value="ePHD"/>
    <property type="match status" value="1"/>
</dbReference>
<gene>
    <name evidence="8" type="primary">Contig17351.g18468</name>
    <name evidence="8" type="ORF">STYLEM_19289</name>
</gene>
<dbReference type="CDD" id="cd15492">
    <property type="entry name" value="PHD_BRPF_JADE_like"/>
    <property type="match status" value="1"/>
</dbReference>
<evidence type="ECO:0000259" key="7">
    <source>
        <dbReference type="PROSITE" id="PS51805"/>
    </source>
</evidence>
<feature type="region of interest" description="Disordered" evidence="5">
    <location>
        <begin position="66"/>
        <end position="131"/>
    </location>
</feature>